<feature type="domain" description="Bacterial transcriptional activator" evidence="1">
    <location>
        <begin position="14"/>
        <end position="62"/>
    </location>
</feature>
<protein>
    <recommendedName>
        <fullName evidence="1">Bacterial transcriptional activator domain-containing protein</fullName>
    </recommendedName>
</protein>
<evidence type="ECO:0000313" key="3">
    <source>
        <dbReference type="Proteomes" id="UP000245368"/>
    </source>
</evidence>
<name>A0A2Z3JAP3_9DEIO</name>
<proteinExistence type="predicted"/>
<evidence type="ECO:0000259" key="1">
    <source>
        <dbReference type="Pfam" id="PF03704"/>
    </source>
</evidence>
<dbReference type="Proteomes" id="UP000245368">
    <property type="component" value="Chromosome"/>
</dbReference>
<dbReference type="OrthoDB" id="9995482at2"/>
<dbReference type="AlphaFoldDB" id="A0A2Z3JAP3"/>
<keyword evidence="3" id="KW-1185">Reference proteome</keyword>
<dbReference type="RefSeq" id="WP_109825019.1">
    <property type="nucleotide sequence ID" value="NZ_CP029494.1"/>
</dbReference>
<accession>A0A2Z3JAP3</accession>
<evidence type="ECO:0000313" key="2">
    <source>
        <dbReference type="EMBL" id="AWN22183.1"/>
    </source>
</evidence>
<dbReference type="KEGG" id="dez:DKM44_02160"/>
<sequence length="69" mass="7585">MTAALQPHPISEAAQAADAAYTRYADLAREGLHLWRTRAPQDVRDANRAEKEAARLEWRRLVGLAGSGS</sequence>
<gene>
    <name evidence="2" type="ORF">DKM44_02160</name>
</gene>
<organism evidence="2 3">
    <name type="scientific">Deinococcus irradiatisoli</name>
    <dbReference type="NCBI Taxonomy" id="2202254"/>
    <lineage>
        <taxon>Bacteria</taxon>
        <taxon>Thermotogati</taxon>
        <taxon>Deinococcota</taxon>
        <taxon>Deinococci</taxon>
        <taxon>Deinococcales</taxon>
        <taxon>Deinococcaceae</taxon>
        <taxon>Deinococcus</taxon>
    </lineage>
</organism>
<dbReference type="Pfam" id="PF03704">
    <property type="entry name" value="BTAD"/>
    <property type="match status" value="1"/>
</dbReference>
<reference evidence="2 3" key="1">
    <citation type="submission" date="2018-05" db="EMBL/GenBank/DDBJ databases">
        <title>Complete Genome Sequence of Deinococcus sp. strain 17bor-2.</title>
        <authorList>
            <person name="Srinivasan S."/>
        </authorList>
    </citation>
    <scope>NUCLEOTIDE SEQUENCE [LARGE SCALE GENOMIC DNA]</scope>
    <source>
        <strain evidence="2 3">17bor-2</strain>
    </source>
</reference>
<dbReference type="EMBL" id="CP029494">
    <property type="protein sequence ID" value="AWN22183.1"/>
    <property type="molecule type" value="Genomic_DNA"/>
</dbReference>
<dbReference type="InterPro" id="IPR005158">
    <property type="entry name" value="BTAD"/>
</dbReference>